<reference evidence="7" key="3">
    <citation type="submission" date="2025-09" db="UniProtKB">
        <authorList>
            <consortium name="Ensembl"/>
        </authorList>
    </citation>
    <scope>IDENTIFICATION</scope>
</reference>
<dbReference type="InterPro" id="IPR057860">
    <property type="entry name" value="HEAT_RRP12_N"/>
</dbReference>
<dbReference type="Gene3D" id="1.25.10.10">
    <property type="entry name" value="Leucine-rich Repeat Variant"/>
    <property type="match status" value="2"/>
</dbReference>
<feature type="compositionally biased region" description="Acidic residues" evidence="4">
    <location>
        <begin position="994"/>
        <end position="1007"/>
    </location>
</feature>
<feature type="domain" description="RRP12 HEAT" evidence="5">
    <location>
        <begin position="424"/>
        <end position="679"/>
    </location>
</feature>
<dbReference type="InterPro" id="IPR011989">
    <property type="entry name" value="ARM-like"/>
</dbReference>
<dbReference type="Pfam" id="PF25772">
    <property type="entry name" value="HEAT_RRP12_N"/>
    <property type="match status" value="1"/>
</dbReference>
<reference evidence="7" key="2">
    <citation type="submission" date="2025-08" db="UniProtKB">
        <authorList>
            <consortium name="Ensembl"/>
        </authorList>
    </citation>
    <scope>IDENTIFICATION</scope>
</reference>
<evidence type="ECO:0000259" key="6">
    <source>
        <dbReference type="Pfam" id="PF25772"/>
    </source>
</evidence>
<feature type="region of interest" description="Disordered" evidence="4">
    <location>
        <begin position="1172"/>
        <end position="1207"/>
    </location>
</feature>
<feature type="compositionally biased region" description="Polar residues" evidence="4">
    <location>
        <begin position="24"/>
        <end position="33"/>
    </location>
</feature>
<organism evidence="7 8">
    <name type="scientific">Myripristis murdjan</name>
    <name type="common">pinecone soldierfish</name>
    <dbReference type="NCBI Taxonomy" id="586833"/>
    <lineage>
        <taxon>Eukaryota</taxon>
        <taxon>Metazoa</taxon>
        <taxon>Chordata</taxon>
        <taxon>Craniata</taxon>
        <taxon>Vertebrata</taxon>
        <taxon>Euteleostomi</taxon>
        <taxon>Actinopterygii</taxon>
        <taxon>Neopterygii</taxon>
        <taxon>Teleostei</taxon>
        <taxon>Neoteleostei</taxon>
        <taxon>Acanthomorphata</taxon>
        <taxon>Holocentriformes</taxon>
        <taxon>Holocentridae</taxon>
        <taxon>Myripristis</taxon>
    </lineage>
</organism>
<feature type="domain" description="RRP12 N-terminal HEAT" evidence="6">
    <location>
        <begin position="107"/>
        <end position="352"/>
    </location>
</feature>
<evidence type="ECO:0000256" key="1">
    <source>
        <dbReference type="ARBA" id="ARBA00004123"/>
    </source>
</evidence>
<feature type="region of interest" description="Disordered" evidence="4">
    <location>
        <begin position="966"/>
        <end position="1046"/>
    </location>
</feature>
<feature type="compositionally biased region" description="Basic residues" evidence="4">
    <location>
        <begin position="1014"/>
        <end position="1024"/>
    </location>
</feature>
<dbReference type="GO" id="GO:0005634">
    <property type="term" value="C:nucleus"/>
    <property type="evidence" value="ECO:0007669"/>
    <property type="project" value="UniProtKB-SubCell"/>
</dbReference>
<evidence type="ECO:0000256" key="3">
    <source>
        <dbReference type="ARBA" id="ARBA00023242"/>
    </source>
</evidence>
<evidence type="ECO:0000256" key="4">
    <source>
        <dbReference type="SAM" id="MobiDB-lite"/>
    </source>
</evidence>
<dbReference type="InterPro" id="IPR016024">
    <property type="entry name" value="ARM-type_fold"/>
</dbReference>
<evidence type="ECO:0000259" key="5">
    <source>
        <dbReference type="Pfam" id="PF08161"/>
    </source>
</evidence>
<reference evidence="7" key="1">
    <citation type="submission" date="2019-06" db="EMBL/GenBank/DDBJ databases">
        <authorList>
            <consortium name="Wellcome Sanger Institute Data Sharing"/>
        </authorList>
    </citation>
    <scope>NUCLEOTIDE SEQUENCE [LARGE SCALE GENOMIC DNA]</scope>
</reference>
<proteinExistence type="inferred from homology"/>
<dbReference type="InterPro" id="IPR052087">
    <property type="entry name" value="RRP12"/>
</dbReference>
<dbReference type="Ensembl" id="ENSMMDT00005027178.1">
    <property type="protein sequence ID" value="ENSMMDP00005026622.1"/>
    <property type="gene ID" value="ENSMMDG00005012644.1"/>
</dbReference>
<name>A0A667YFP4_9TELE</name>
<dbReference type="PANTHER" id="PTHR48287">
    <property type="entry name" value="ARM REPEAT SUPERFAMILY PROTEIN"/>
    <property type="match status" value="1"/>
</dbReference>
<protein>
    <submittedName>
        <fullName evidence="7">Ribosomal RNA processing 12 homolog</fullName>
    </submittedName>
</protein>
<feature type="compositionally biased region" description="Basic and acidic residues" evidence="4">
    <location>
        <begin position="966"/>
        <end position="993"/>
    </location>
</feature>
<sequence>MVKSGKLKSGAGSKVTRWKKGHSSDSNPQTNRFRQAAKSRFFRKSDLTVDALKLHNELQAGPLEVGSGSRGDACMEEEEQDQAFSERTSGTFLSGLSDCSNLTFRKVQRYWESNSAAHKEICAVLAAVTEVIRAQGGKETETEYFAALMTTLEAVDSSESQAAVAYLLNLVMKRVPTPVLVSKFSDTAKALMDVMSKQAMSETASALRWILSCLATLLKKQDASVWTYPSTLQTYHGLLSFTVHCKPKVRKAAQQGVCSILRGSDFLFTDKAPSHHPAAVATAKFCIKEMEQAGGSKEDTTTLHVLGLLKELMVTFPLGAVKSCCETLLRMMTLSHVLVTASAMQAFHRLFSGKPNASTLSPELNAQIITALYDYLPSENDLQPLLAWLAVMEKAHVHLASLQSSLSMGHLPRLFSAAMSCLLSTHTQVVSAATNTLKTLLTECVAPHMEEIGTITATASSGNASYVCKMFRIIEEGLSYRFHTSWPFVLQILGCFYRVAGRWAHPIMTKSLQSLADLRSTPRFPFSGELDLAVGGAVESMGPEIVLGVVPLNITGYEDDLEFPRSWLVPVIRDHVKNTHLAFFTSYFLPLASTLKQRADQLEQTGQKLEAKVYQTLQLQIWTMLPGFCTGTVDLMVSFKGIARALGMAINERPDLRLTICQCLRTIITKSCSTGRCAHMSMKLSQSRSHLHRRLLSVMDLVVAMAPCVDEATMSKTFELMNMQKKAYRVLEEMCGGERDECRSFVITNLETLKHVLLGTLKNASSPAKRPRLKCLIHIVKQLSEEHKDFIIALLPEVIVCTKEVSVGARKNAYTLLVEIGNAFVRFCGNQYLVLVYAGLTGSVTMITCTVLALTRLVFEYKEVSTMEQLLQNICLLLTSRTREIVKAALGFIKVILFIMDPKSLASHVTMEGIGNIKDDVRRHFRTKLKNIFTKFIRKFGFELVKSMLPAEHHKVLVNIRKAEARTKRRKQAAEQHDDSESEEEVPKAKAESIEDILAESDSELSEDEGKGNKTQKKTGKQQKGRAWLKEGEEDDPLNFLDPKVSQRVLATNPELKKSTKVQHGFKVTSDGRLIIKEEEEDDKNKGDTSPLVFQAVKKTQKRKFQDGNFDEDMEIEPQLKYKAGGSGIHRPLGSSRDTGADYKAKKGKGDVKRKGKVDPYAYIPLRKAQLNRRKRAKLQGQFKGMVRGAQKGALSGKKMQRNKRKA</sequence>
<accession>A0A667YFP4</accession>
<evidence type="ECO:0000313" key="8">
    <source>
        <dbReference type="Proteomes" id="UP000472263"/>
    </source>
</evidence>
<evidence type="ECO:0000256" key="2">
    <source>
        <dbReference type="ARBA" id="ARBA00007690"/>
    </source>
</evidence>
<dbReference type="InterPro" id="IPR012978">
    <property type="entry name" value="HEAT_RRP12"/>
</dbReference>
<dbReference type="AlphaFoldDB" id="A0A667YFP4"/>
<comment type="similarity">
    <text evidence="2">Belongs to the RRP12 family.</text>
</comment>
<comment type="subcellular location">
    <subcellularLocation>
        <location evidence="1">Nucleus</location>
    </subcellularLocation>
</comment>
<dbReference type="GeneTree" id="ENSGT00390000013106"/>
<evidence type="ECO:0000313" key="7">
    <source>
        <dbReference type="Ensembl" id="ENSMMDP00005026622.1"/>
    </source>
</evidence>
<dbReference type="PANTHER" id="PTHR48287:SF1">
    <property type="entry name" value="ARM REPEAT SUPERFAMILY PROTEIN"/>
    <property type="match status" value="1"/>
</dbReference>
<dbReference type="Pfam" id="PF08161">
    <property type="entry name" value="RRP12_HEAT"/>
    <property type="match status" value="1"/>
</dbReference>
<gene>
    <name evidence="7" type="primary">RRP12</name>
    <name evidence="7" type="synonym">rrp12</name>
</gene>
<dbReference type="Proteomes" id="UP000472263">
    <property type="component" value="Chromosome 15"/>
</dbReference>
<keyword evidence="3" id="KW-0539">Nucleus</keyword>
<feature type="compositionally biased region" description="Low complexity" evidence="4">
    <location>
        <begin position="1"/>
        <end position="14"/>
    </location>
</feature>
<feature type="region of interest" description="Disordered" evidence="4">
    <location>
        <begin position="1122"/>
        <end position="1156"/>
    </location>
</feature>
<dbReference type="SUPFAM" id="SSF48371">
    <property type="entry name" value="ARM repeat"/>
    <property type="match status" value="1"/>
</dbReference>
<feature type="region of interest" description="Disordered" evidence="4">
    <location>
        <begin position="1"/>
        <end position="33"/>
    </location>
</feature>
<feature type="compositionally biased region" description="Basic and acidic residues" evidence="4">
    <location>
        <begin position="1139"/>
        <end position="1153"/>
    </location>
</feature>
<keyword evidence="8" id="KW-1185">Reference proteome</keyword>